<dbReference type="Proteomes" id="UP000023430">
    <property type="component" value="Unassembled WGS sequence"/>
</dbReference>
<evidence type="ECO:0000256" key="3">
    <source>
        <dbReference type="ARBA" id="ARBA00022884"/>
    </source>
</evidence>
<evidence type="ECO:0000256" key="1">
    <source>
        <dbReference type="ARBA" id="ARBA00022491"/>
    </source>
</evidence>
<dbReference type="OrthoDB" id="8561314at2"/>
<dbReference type="STRING" id="1449351.RISW2_04095"/>
<comment type="caution">
    <text evidence="4">The sequence shown here is derived from an EMBL/GenBank/DDBJ whole genome shotgun (WGS) entry which is preliminary data.</text>
</comment>
<name>X7F7X2_9RHOB</name>
<dbReference type="GO" id="GO:0006402">
    <property type="term" value="P:mRNA catabolic process"/>
    <property type="evidence" value="ECO:0007669"/>
    <property type="project" value="InterPro"/>
</dbReference>
<organism evidence="4 5">
    <name type="scientific">Roseivivax isoporae LMG 25204</name>
    <dbReference type="NCBI Taxonomy" id="1449351"/>
    <lineage>
        <taxon>Bacteria</taxon>
        <taxon>Pseudomonadati</taxon>
        <taxon>Pseudomonadota</taxon>
        <taxon>Alphaproteobacteria</taxon>
        <taxon>Rhodobacterales</taxon>
        <taxon>Roseobacteraceae</taxon>
        <taxon>Roseivivax</taxon>
    </lineage>
</organism>
<dbReference type="EMBL" id="JAME01000014">
    <property type="protein sequence ID" value="ETX28900.1"/>
    <property type="molecule type" value="Genomic_DNA"/>
</dbReference>
<sequence length="150" mass="16367">MPLSLTLRPNERLVVNGCAIRNSNRRHTILIESRADVVRSSDLLEESSANTPVTRVYFKIQTALIYAKMRDDLVPLIQRGLAELATVFGGASLSAIFEAANYVSQANYYMALAELRPVIEHEAKLLEKIAHKTGEDAGSIPSEAAGIAAE</sequence>
<evidence type="ECO:0000313" key="4">
    <source>
        <dbReference type="EMBL" id="ETX28900.1"/>
    </source>
</evidence>
<keyword evidence="2" id="KW-1005">Bacterial flagellum biogenesis</keyword>
<dbReference type="AlphaFoldDB" id="X7F7X2"/>
<keyword evidence="5" id="KW-1185">Reference proteome</keyword>
<dbReference type="GO" id="GO:0044781">
    <property type="term" value="P:bacterial-type flagellum organization"/>
    <property type="evidence" value="ECO:0007669"/>
    <property type="project" value="UniProtKB-KW"/>
</dbReference>
<dbReference type="RefSeq" id="WP_084615337.1">
    <property type="nucleotide sequence ID" value="NZ_JAME01000014.1"/>
</dbReference>
<gene>
    <name evidence="4" type="ORF">RISW2_04095</name>
</gene>
<evidence type="ECO:0008006" key="6">
    <source>
        <dbReference type="Google" id="ProtNLM"/>
    </source>
</evidence>
<dbReference type="eggNOG" id="COG5443">
    <property type="taxonomic scope" value="Bacteria"/>
</dbReference>
<evidence type="ECO:0000256" key="2">
    <source>
        <dbReference type="ARBA" id="ARBA00022795"/>
    </source>
</evidence>
<dbReference type="InterPro" id="IPR009967">
    <property type="entry name" value="Flagellum_FlbT"/>
</dbReference>
<accession>X7F7X2</accession>
<dbReference type="GO" id="GO:0048027">
    <property type="term" value="F:mRNA 5'-UTR binding"/>
    <property type="evidence" value="ECO:0007669"/>
    <property type="project" value="InterPro"/>
</dbReference>
<dbReference type="Pfam" id="PF07378">
    <property type="entry name" value="FlbT"/>
    <property type="match status" value="1"/>
</dbReference>
<reference evidence="4 5" key="1">
    <citation type="submission" date="2014-01" db="EMBL/GenBank/DDBJ databases">
        <title>Roseivivax isoporae LMG 25204 Genome Sequencing.</title>
        <authorList>
            <person name="Lai Q."/>
            <person name="Li G."/>
            <person name="Shao Z."/>
        </authorList>
    </citation>
    <scope>NUCLEOTIDE SEQUENCE [LARGE SCALE GENOMIC DNA]</scope>
    <source>
        <strain evidence="4 5">LMG 25204</strain>
    </source>
</reference>
<dbReference type="GO" id="GO:1902209">
    <property type="term" value="P:negative regulation of bacterial-type flagellum assembly"/>
    <property type="evidence" value="ECO:0007669"/>
    <property type="project" value="InterPro"/>
</dbReference>
<protein>
    <recommendedName>
        <fullName evidence="6">Flagellum biosynthesis protein FlbT</fullName>
    </recommendedName>
</protein>
<evidence type="ECO:0000313" key="5">
    <source>
        <dbReference type="Proteomes" id="UP000023430"/>
    </source>
</evidence>
<proteinExistence type="predicted"/>
<keyword evidence="3" id="KW-0694">RNA-binding</keyword>
<keyword evidence="1" id="KW-0678">Repressor</keyword>